<feature type="compositionally biased region" description="Basic and acidic residues" evidence="1">
    <location>
        <begin position="211"/>
        <end position="230"/>
    </location>
</feature>
<accession>A0A8R7PFQ7</accession>
<sequence>MRRTLTALLQAATALKQRSGGGSGHDERRARRRRRRRRPDAPGPQEPSVPVAAHEPAHHVARLRLREDLGVVQVVHDVAVLRLEQRSRLRRRRRRGRRGVPGAARGGGRGVLGEVELGAAPAEAERGGVVRARRVLGGGERAKPHPRRLLRVTDLSRPFTPRPPPHTAILPRRRRLRSSGRRGRAELLDARAARHEQRWRGRRRAAAAGDNVREGGHDRRGLGLLRERPCRRQRRR</sequence>
<name>A0A8R7PFQ7_TRIUA</name>
<protein>
    <submittedName>
        <fullName evidence="2">Uncharacterized protein</fullName>
    </submittedName>
</protein>
<keyword evidence="3" id="KW-1185">Reference proteome</keyword>
<evidence type="ECO:0000256" key="1">
    <source>
        <dbReference type="SAM" id="MobiDB-lite"/>
    </source>
</evidence>
<dbReference type="Gramene" id="TuG1812G0200003458.01.T01">
    <property type="protein sequence ID" value="TuG1812G0200003458.01.T01.cds336604"/>
    <property type="gene ID" value="TuG1812G0200003458.01"/>
</dbReference>
<reference evidence="2" key="3">
    <citation type="submission" date="2022-06" db="UniProtKB">
        <authorList>
            <consortium name="EnsemblPlants"/>
        </authorList>
    </citation>
    <scope>IDENTIFICATION</scope>
</reference>
<dbReference type="EnsemblPlants" id="TuG1812G0200003458.01.T01">
    <property type="protein sequence ID" value="TuG1812G0200003458.01.T01.cds336604"/>
    <property type="gene ID" value="TuG1812G0200003458.01"/>
</dbReference>
<evidence type="ECO:0000313" key="3">
    <source>
        <dbReference type="Proteomes" id="UP000015106"/>
    </source>
</evidence>
<reference evidence="2" key="2">
    <citation type="submission" date="2018-03" db="EMBL/GenBank/DDBJ databases">
        <title>The Triticum urartu genome reveals the dynamic nature of wheat genome evolution.</title>
        <authorList>
            <person name="Ling H."/>
            <person name="Ma B."/>
            <person name="Shi X."/>
            <person name="Liu H."/>
            <person name="Dong L."/>
            <person name="Sun H."/>
            <person name="Cao Y."/>
            <person name="Gao Q."/>
            <person name="Zheng S."/>
            <person name="Li Y."/>
            <person name="Yu Y."/>
            <person name="Du H."/>
            <person name="Qi M."/>
            <person name="Li Y."/>
            <person name="Yu H."/>
            <person name="Cui Y."/>
            <person name="Wang N."/>
            <person name="Chen C."/>
            <person name="Wu H."/>
            <person name="Zhao Y."/>
            <person name="Zhang J."/>
            <person name="Li Y."/>
            <person name="Zhou W."/>
            <person name="Zhang B."/>
            <person name="Hu W."/>
            <person name="Eijk M."/>
            <person name="Tang J."/>
            <person name="Witsenboer H."/>
            <person name="Zhao S."/>
            <person name="Li Z."/>
            <person name="Zhang A."/>
            <person name="Wang D."/>
            <person name="Liang C."/>
        </authorList>
    </citation>
    <scope>NUCLEOTIDE SEQUENCE [LARGE SCALE GENOMIC DNA]</scope>
    <source>
        <strain evidence="2">cv. G1812</strain>
    </source>
</reference>
<organism evidence="2 3">
    <name type="scientific">Triticum urartu</name>
    <name type="common">Red wild einkorn</name>
    <name type="synonym">Crithodium urartu</name>
    <dbReference type="NCBI Taxonomy" id="4572"/>
    <lineage>
        <taxon>Eukaryota</taxon>
        <taxon>Viridiplantae</taxon>
        <taxon>Streptophyta</taxon>
        <taxon>Embryophyta</taxon>
        <taxon>Tracheophyta</taxon>
        <taxon>Spermatophyta</taxon>
        <taxon>Magnoliopsida</taxon>
        <taxon>Liliopsida</taxon>
        <taxon>Poales</taxon>
        <taxon>Poaceae</taxon>
        <taxon>BOP clade</taxon>
        <taxon>Pooideae</taxon>
        <taxon>Triticodae</taxon>
        <taxon>Triticeae</taxon>
        <taxon>Triticinae</taxon>
        <taxon>Triticum</taxon>
    </lineage>
</organism>
<feature type="region of interest" description="Disordered" evidence="1">
    <location>
        <begin position="198"/>
        <end position="236"/>
    </location>
</feature>
<dbReference type="AlphaFoldDB" id="A0A8R7PFQ7"/>
<reference evidence="3" key="1">
    <citation type="journal article" date="2013" name="Nature">
        <title>Draft genome of the wheat A-genome progenitor Triticum urartu.</title>
        <authorList>
            <person name="Ling H.Q."/>
            <person name="Zhao S."/>
            <person name="Liu D."/>
            <person name="Wang J."/>
            <person name="Sun H."/>
            <person name="Zhang C."/>
            <person name="Fan H."/>
            <person name="Li D."/>
            <person name="Dong L."/>
            <person name="Tao Y."/>
            <person name="Gao C."/>
            <person name="Wu H."/>
            <person name="Li Y."/>
            <person name="Cui Y."/>
            <person name="Guo X."/>
            <person name="Zheng S."/>
            <person name="Wang B."/>
            <person name="Yu K."/>
            <person name="Liang Q."/>
            <person name="Yang W."/>
            <person name="Lou X."/>
            <person name="Chen J."/>
            <person name="Feng M."/>
            <person name="Jian J."/>
            <person name="Zhang X."/>
            <person name="Luo G."/>
            <person name="Jiang Y."/>
            <person name="Liu J."/>
            <person name="Wang Z."/>
            <person name="Sha Y."/>
            <person name="Zhang B."/>
            <person name="Wu H."/>
            <person name="Tang D."/>
            <person name="Shen Q."/>
            <person name="Xue P."/>
            <person name="Zou S."/>
            <person name="Wang X."/>
            <person name="Liu X."/>
            <person name="Wang F."/>
            <person name="Yang Y."/>
            <person name="An X."/>
            <person name="Dong Z."/>
            <person name="Zhang K."/>
            <person name="Zhang X."/>
            <person name="Luo M.C."/>
            <person name="Dvorak J."/>
            <person name="Tong Y."/>
            <person name="Wang J."/>
            <person name="Yang H."/>
            <person name="Li Z."/>
            <person name="Wang D."/>
            <person name="Zhang A."/>
            <person name="Wang J."/>
        </authorList>
    </citation>
    <scope>NUCLEOTIDE SEQUENCE</scope>
    <source>
        <strain evidence="3">cv. G1812</strain>
    </source>
</reference>
<dbReference type="Proteomes" id="UP000015106">
    <property type="component" value="Chromosome 2"/>
</dbReference>
<evidence type="ECO:0000313" key="2">
    <source>
        <dbReference type="EnsemblPlants" id="TuG1812G0200003458.01.T01.cds336604"/>
    </source>
</evidence>
<feature type="region of interest" description="Disordered" evidence="1">
    <location>
        <begin position="15"/>
        <end position="54"/>
    </location>
</feature>
<proteinExistence type="predicted"/>